<reference evidence="3" key="1">
    <citation type="journal article" date="2024" name="IScience">
        <title>Strigolactones Initiate the Formation of Haustorium-like Structures in Castilleja.</title>
        <authorList>
            <person name="Buerger M."/>
            <person name="Peterson D."/>
            <person name="Chory J."/>
        </authorList>
    </citation>
    <scope>NUCLEOTIDE SEQUENCE [LARGE SCALE GENOMIC DNA]</scope>
</reference>
<sequence length="331" mass="37706">MALWSLFRELHSGSTTWGVQARIVRLYKQPNSRNCTEVGSVEMILHDAEKNKGSELMEVSNKADVRKGKGVLIEDAEHDFFEKEGEEEGEQQPLLEGIANENDDDNDDGAKSEEPKSFKVAEKPINQQRESEATKDATYALKRKKFGCSLLDMNFKYVLESTITVLHYQNQIHRKTFRFFFAIWDPNSQMDSTMEDPNSQIKTHNATMTRMYRRHVQSQKRQRSSEGSNMTYTNIGGKSDNIDCAKIPIENLEPCKNFLSNNPSAAKPSDECCKGVKSWFGAPQDVVCKCYRKSPNRLSFKPNEIRAAALPYECNSAQFYIYVPCLVPKGQ</sequence>
<evidence type="ECO:0000259" key="1">
    <source>
        <dbReference type="Pfam" id="PF14368"/>
    </source>
</evidence>
<dbReference type="Proteomes" id="UP001632038">
    <property type="component" value="Unassembled WGS sequence"/>
</dbReference>
<dbReference type="Gene3D" id="1.10.110.10">
    <property type="entry name" value="Plant lipid-transfer and hydrophobic proteins"/>
    <property type="match status" value="1"/>
</dbReference>
<dbReference type="InterPro" id="IPR036312">
    <property type="entry name" value="Bifun_inhib/LTP/seed_sf"/>
</dbReference>
<organism evidence="2 3">
    <name type="scientific">Castilleja foliolosa</name>
    <dbReference type="NCBI Taxonomy" id="1961234"/>
    <lineage>
        <taxon>Eukaryota</taxon>
        <taxon>Viridiplantae</taxon>
        <taxon>Streptophyta</taxon>
        <taxon>Embryophyta</taxon>
        <taxon>Tracheophyta</taxon>
        <taxon>Spermatophyta</taxon>
        <taxon>Magnoliopsida</taxon>
        <taxon>eudicotyledons</taxon>
        <taxon>Gunneridae</taxon>
        <taxon>Pentapetalae</taxon>
        <taxon>asterids</taxon>
        <taxon>lamiids</taxon>
        <taxon>Lamiales</taxon>
        <taxon>Orobanchaceae</taxon>
        <taxon>Pedicularideae</taxon>
        <taxon>Castillejinae</taxon>
        <taxon>Castilleja</taxon>
    </lineage>
</organism>
<dbReference type="Pfam" id="PF14368">
    <property type="entry name" value="LTP_2"/>
    <property type="match status" value="1"/>
</dbReference>
<protein>
    <recommendedName>
        <fullName evidence="1">Bifunctional inhibitor/plant lipid transfer protein/seed storage helical domain-containing protein</fullName>
    </recommendedName>
</protein>
<dbReference type="EMBL" id="JAVIJP010000018">
    <property type="protein sequence ID" value="KAL3638999.1"/>
    <property type="molecule type" value="Genomic_DNA"/>
</dbReference>
<dbReference type="InterPro" id="IPR016140">
    <property type="entry name" value="Bifunc_inhib/LTP/seed_store"/>
</dbReference>
<proteinExistence type="predicted"/>
<gene>
    <name evidence="2" type="ORF">CASFOL_016906</name>
</gene>
<keyword evidence="3" id="KW-1185">Reference proteome</keyword>
<evidence type="ECO:0000313" key="3">
    <source>
        <dbReference type="Proteomes" id="UP001632038"/>
    </source>
</evidence>
<feature type="domain" description="Bifunctional inhibitor/plant lipid transfer protein/seed storage helical" evidence="1">
    <location>
        <begin position="240"/>
        <end position="318"/>
    </location>
</feature>
<comment type="caution">
    <text evidence="2">The sequence shown here is derived from an EMBL/GenBank/DDBJ whole genome shotgun (WGS) entry which is preliminary data.</text>
</comment>
<dbReference type="SUPFAM" id="SSF47699">
    <property type="entry name" value="Bifunctional inhibitor/lipid-transfer protein/seed storage 2S albumin"/>
    <property type="match status" value="1"/>
</dbReference>
<evidence type="ECO:0000313" key="2">
    <source>
        <dbReference type="EMBL" id="KAL3638999.1"/>
    </source>
</evidence>
<dbReference type="AlphaFoldDB" id="A0ABD3DAV2"/>
<name>A0ABD3DAV2_9LAMI</name>
<accession>A0ABD3DAV2</accession>